<dbReference type="Proteomes" id="UP000076532">
    <property type="component" value="Unassembled WGS sequence"/>
</dbReference>
<dbReference type="InterPro" id="IPR017850">
    <property type="entry name" value="Alkaline_phosphatase_core_sf"/>
</dbReference>
<feature type="signal peptide" evidence="2">
    <location>
        <begin position="1"/>
        <end position="21"/>
    </location>
</feature>
<feature type="chain" id="PRO_5007877801" description="Phosphoesterase-domain-containing protein" evidence="2">
    <location>
        <begin position="22"/>
        <end position="471"/>
    </location>
</feature>
<gene>
    <name evidence="3" type="ORF">FIBSPDRAFT_821361</name>
</gene>
<reference evidence="3 4" key="1">
    <citation type="journal article" date="2016" name="Mol. Biol. Evol.">
        <title>Comparative Genomics of Early-Diverging Mushroom-Forming Fungi Provides Insights into the Origins of Lignocellulose Decay Capabilities.</title>
        <authorList>
            <person name="Nagy L.G."/>
            <person name="Riley R."/>
            <person name="Tritt A."/>
            <person name="Adam C."/>
            <person name="Daum C."/>
            <person name="Floudas D."/>
            <person name="Sun H."/>
            <person name="Yadav J.S."/>
            <person name="Pangilinan J."/>
            <person name="Larsson K.H."/>
            <person name="Matsuura K."/>
            <person name="Barry K."/>
            <person name="Labutti K."/>
            <person name="Kuo R."/>
            <person name="Ohm R.A."/>
            <person name="Bhattacharya S.S."/>
            <person name="Shirouzu T."/>
            <person name="Yoshinaga Y."/>
            <person name="Martin F.M."/>
            <person name="Grigoriev I.V."/>
            <person name="Hibbett D.S."/>
        </authorList>
    </citation>
    <scope>NUCLEOTIDE SEQUENCE [LARGE SCALE GENOMIC DNA]</scope>
    <source>
        <strain evidence="3 4">CBS 109695</strain>
    </source>
</reference>
<keyword evidence="1" id="KW-0378">Hydrolase</keyword>
<dbReference type="OrthoDB" id="5135119at2759"/>
<dbReference type="PANTHER" id="PTHR31956">
    <property type="entry name" value="NON-SPECIFIC PHOSPHOLIPASE C4-RELATED"/>
    <property type="match status" value="1"/>
</dbReference>
<dbReference type="STRING" id="436010.A0A166NHS5"/>
<sequence length="471" mass="49751">MFSLSGFTAILAVIGASKAAAAPEKRAAVQIFTPASGSPTQQSSNYVGQSNGSLPVTNVIAGKVFDRFIQIWLENTDFAVAASTPEFRTLAKEGLVLDAYYAVTHPSEPNYIASMSGDFFGAGDDDFYAIPDNITTVVDLLEDGGASGGNITWACYQESMPYDNYLGVNYTSTNYISPGAAPYTYYERKHNPCAIHNSIANNTERAHRNRNFNDFAVDVNASALPQWMFVTPNMVDDGHDTSPEFFSNWTTFWLAPLLNDTRFNDNRTLILLTFDENDSYGAPNQVFSVLLGGAVPANLKGTNDSTYYTHYSTISTVQNNWQLKTLGRGDVNKTMSNVFALVANSTGFTNTVVPATARPLTNLTGIFDGPLNPNQYVPFTAPANTSVVGAGGQGVLIIGGLNTSFTPAVAPAAVNLTAVGQAVPASVNPNITVGQPASTASSTKGASGAETVGVSSALALVGVVAAFAVTL</sequence>
<organism evidence="3 4">
    <name type="scientific">Athelia psychrophila</name>
    <dbReference type="NCBI Taxonomy" id="1759441"/>
    <lineage>
        <taxon>Eukaryota</taxon>
        <taxon>Fungi</taxon>
        <taxon>Dikarya</taxon>
        <taxon>Basidiomycota</taxon>
        <taxon>Agaricomycotina</taxon>
        <taxon>Agaricomycetes</taxon>
        <taxon>Agaricomycetidae</taxon>
        <taxon>Atheliales</taxon>
        <taxon>Atheliaceae</taxon>
        <taxon>Athelia</taxon>
    </lineage>
</organism>
<dbReference type="SUPFAM" id="SSF53649">
    <property type="entry name" value="Alkaline phosphatase-like"/>
    <property type="match status" value="1"/>
</dbReference>
<proteinExistence type="predicted"/>
<keyword evidence="4" id="KW-1185">Reference proteome</keyword>
<evidence type="ECO:0000256" key="1">
    <source>
        <dbReference type="ARBA" id="ARBA00022801"/>
    </source>
</evidence>
<accession>A0A166NHS5</accession>
<dbReference type="Pfam" id="PF04185">
    <property type="entry name" value="Phosphoesterase"/>
    <property type="match status" value="1"/>
</dbReference>
<dbReference type="Gene3D" id="3.40.720.10">
    <property type="entry name" value="Alkaline Phosphatase, subunit A"/>
    <property type="match status" value="1"/>
</dbReference>
<dbReference type="EMBL" id="KV417523">
    <property type="protein sequence ID" value="KZP25019.1"/>
    <property type="molecule type" value="Genomic_DNA"/>
</dbReference>
<evidence type="ECO:0000256" key="2">
    <source>
        <dbReference type="SAM" id="SignalP"/>
    </source>
</evidence>
<evidence type="ECO:0000313" key="4">
    <source>
        <dbReference type="Proteomes" id="UP000076532"/>
    </source>
</evidence>
<dbReference type="PANTHER" id="PTHR31956:SF8">
    <property type="entry name" value="ACID PHOSPHATASE PHOA (AFU_ORTHOLOGUE AFUA_1G03570)"/>
    <property type="match status" value="1"/>
</dbReference>
<protein>
    <recommendedName>
        <fullName evidence="5">Phosphoesterase-domain-containing protein</fullName>
    </recommendedName>
</protein>
<name>A0A166NHS5_9AGAM</name>
<dbReference type="GO" id="GO:0016788">
    <property type="term" value="F:hydrolase activity, acting on ester bonds"/>
    <property type="evidence" value="ECO:0007669"/>
    <property type="project" value="InterPro"/>
</dbReference>
<dbReference type="GO" id="GO:0009395">
    <property type="term" value="P:phospholipid catabolic process"/>
    <property type="evidence" value="ECO:0007669"/>
    <property type="project" value="TreeGrafter"/>
</dbReference>
<evidence type="ECO:0008006" key="5">
    <source>
        <dbReference type="Google" id="ProtNLM"/>
    </source>
</evidence>
<evidence type="ECO:0000313" key="3">
    <source>
        <dbReference type="EMBL" id="KZP25019.1"/>
    </source>
</evidence>
<dbReference type="AlphaFoldDB" id="A0A166NHS5"/>
<keyword evidence="2" id="KW-0732">Signal</keyword>
<dbReference type="InterPro" id="IPR007312">
    <property type="entry name" value="Phosphoesterase"/>
</dbReference>